<evidence type="ECO:0000256" key="2">
    <source>
        <dbReference type="SAM" id="MobiDB-lite"/>
    </source>
</evidence>
<feature type="domain" description="NACHT" evidence="3">
    <location>
        <begin position="335"/>
        <end position="482"/>
    </location>
</feature>
<dbReference type="Pfam" id="PF24809">
    <property type="entry name" value="DUF7708"/>
    <property type="match status" value="1"/>
</dbReference>
<dbReference type="PANTHER" id="PTHR10039">
    <property type="entry name" value="AMELOGENIN"/>
    <property type="match status" value="1"/>
</dbReference>
<keyword evidence="5" id="KW-1185">Reference proteome</keyword>
<dbReference type="PROSITE" id="PS50837">
    <property type="entry name" value="NACHT"/>
    <property type="match status" value="1"/>
</dbReference>
<protein>
    <recommendedName>
        <fullName evidence="3">NACHT domain-containing protein</fullName>
    </recommendedName>
</protein>
<dbReference type="PANTHER" id="PTHR10039:SF15">
    <property type="entry name" value="NACHT DOMAIN-CONTAINING PROTEIN"/>
    <property type="match status" value="1"/>
</dbReference>
<gene>
    <name evidence="4" type="ORF">BDV95DRAFT_299092</name>
</gene>
<dbReference type="InterPro" id="IPR056125">
    <property type="entry name" value="DUF7708"/>
</dbReference>
<dbReference type="Proteomes" id="UP000481861">
    <property type="component" value="Unassembled WGS sequence"/>
</dbReference>
<organism evidence="4 5">
    <name type="scientific">Massariosphaeria phaeospora</name>
    <dbReference type="NCBI Taxonomy" id="100035"/>
    <lineage>
        <taxon>Eukaryota</taxon>
        <taxon>Fungi</taxon>
        <taxon>Dikarya</taxon>
        <taxon>Ascomycota</taxon>
        <taxon>Pezizomycotina</taxon>
        <taxon>Dothideomycetes</taxon>
        <taxon>Pleosporomycetidae</taxon>
        <taxon>Pleosporales</taxon>
        <taxon>Pleosporales incertae sedis</taxon>
        <taxon>Massariosphaeria</taxon>
    </lineage>
</organism>
<dbReference type="EMBL" id="JAADJZ010000005">
    <property type="protein sequence ID" value="KAF2874799.1"/>
    <property type="molecule type" value="Genomic_DNA"/>
</dbReference>
<feature type="region of interest" description="Disordered" evidence="2">
    <location>
        <begin position="1363"/>
        <end position="1403"/>
    </location>
</feature>
<evidence type="ECO:0000313" key="4">
    <source>
        <dbReference type="EMBL" id="KAF2874799.1"/>
    </source>
</evidence>
<dbReference type="InterPro" id="IPR056884">
    <property type="entry name" value="NPHP3-like_N"/>
</dbReference>
<proteinExistence type="predicted"/>
<dbReference type="Gene3D" id="3.40.50.300">
    <property type="entry name" value="P-loop containing nucleotide triphosphate hydrolases"/>
    <property type="match status" value="1"/>
</dbReference>
<feature type="region of interest" description="Disordered" evidence="2">
    <location>
        <begin position="875"/>
        <end position="894"/>
    </location>
</feature>
<evidence type="ECO:0000256" key="1">
    <source>
        <dbReference type="ARBA" id="ARBA00022737"/>
    </source>
</evidence>
<evidence type="ECO:0000259" key="3">
    <source>
        <dbReference type="PROSITE" id="PS50837"/>
    </source>
</evidence>
<name>A0A7C8MD85_9PLEO</name>
<keyword evidence="1" id="KW-0677">Repeat</keyword>
<evidence type="ECO:0000313" key="5">
    <source>
        <dbReference type="Proteomes" id="UP000481861"/>
    </source>
</evidence>
<dbReference type="OrthoDB" id="5389400at2759"/>
<accession>A0A7C8MD85</accession>
<sequence>MSYANQLPSTSGSANEAFNSAFRRFFDSLPERERRRYAPCASSEDLLEGLKKLKAISLKQQSMRFSRMTMAIQTFNDRLRPYFAAIGTLVQAKPEFAALFWGSMRLILQLVDNVSGFFDKVTHALAELSGALPQYDDISRLFKQPMSSRMISHLEGVYGSLFGFFQIIAEVFSKSDGTMKRKSAVAWDLMWTPVDVRFKDVLESLRRHQRLVKDELAILQALTLTNVASEAEHERMLSAEERRFADITRQQVSVALGKIEEVKTIMTEEHKIRKFHDLHRWIDPPSNYSDALENSSDLKQEGTCAWVQTISEFQDWMNATRGPGQSDPYGKFGSNVLWIRGSPGTGKTVLASSIVQELQLSISAELGISTAYYFFSAEVGNERITAPASAYRAILSQILHQNRDRTPVIDKFSFSNMYSSMQPRASQKDLVGLLQLCAQELGHIYIVLDGVDECSDQASLLETITQLSVFPVFRILLLGRPSIKGLYRRMANDRILDMGRFAVSDDIKTYLLSNITSLTEQAYLPNIPLDPLVEHLLTGADGMFLWAKLMIKLLYSPTLTPAKRLSMIKEISHPEGLDQLYSRILALVSNSNRLEKAVAKQVFCWLTYEKIPTTVRLLYEVVHASQLDHTSLTTIEVQDFREMIAVVCGALVEVSGPVTPNALWNPRDILWSLNCRVRFVHLSVKEHFAQVGTSDATVSTNLIMEHGLANMTIAQQALKVILSPQAATTYDNDLPRYSIFFWSHHLGNCTTHDNSEQFRLAALDFTRLLSEFLGKPSMVMKWIHSYYHLGGAASHGQLPYQHLRVWLEWIKSTRWLPDSHSLLHSLDEFIQDMARLVTQWGSKLQDTPDVLWDETASFLNSRFLVNRSLTGITSLASNEPTNPSQSTKPLGDISTASNDGKLNFRLSVWPPKLFEDRWHTLKPDDSATHVRDVCSGWSFRYEVWSTEVKSCVGQIEIGLDETEIWCAMQQLLFTVDDGSWQTAFPMAISSSGYLVSILRTVYSLKLSAGKVTAKKAVLPIDFTDKHCELWSARFKHFDPKDAYFENNPIRSLYKKRYRYSLAFSPSGKYLLYFDSFFSGIGSHYAVFNITHTPDLQLHRLNYASEALLGMGHIGYSKDLLSHSRGYSESRKIDPQFHPKSDLVLVCSSRAVYVWSFLDSGIHVSQLAYGRILDKVHDMKTSECGMFVVLAMEHTLFQKSSTVVVPIPPELAQTLNNSQPPTVDPSPTPASDLVKIGSTDLSTFGISKGQVLSNNTCILRPGNGITGHVLDLQSGDTPSIRLTQFGGSTSQSLELLSLPLSTNIQHTEPTALMPKSDDEPLRIIINAKSRMNYTFNDEADRTYPALIERQVQFAQAEQGNLLNPNRKRLRIDDTSYLPQTRRDSDLLPPELPPTTTPSTSASTLPAFSDMFADVPRRSKAETSALCPWEVAPEEMAILDSMRVLKRARSKP</sequence>
<dbReference type="SUPFAM" id="SSF52540">
    <property type="entry name" value="P-loop containing nucleoside triphosphate hydrolases"/>
    <property type="match status" value="1"/>
</dbReference>
<dbReference type="InterPro" id="IPR027417">
    <property type="entry name" value="P-loop_NTPase"/>
</dbReference>
<dbReference type="Pfam" id="PF24883">
    <property type="entry name" value="NPHP3_N"/>
    <property type="match status" value="1"/>
</dbReference>
<comment type="caution">
    <text evidence="4">The sequence shown here is derived from an EMBL/GenBank/DDBJ whole genome shotgun (WGS) entry which is preliminary data.</text>
</comment>
<dbReference type="InterPro" id="IPR007111">
    <property type="entry name" value="NACHT_NTPase"/>
</dbReference>
<reference evidence="4 5" key="1">
    <citation type="submission" date="2020-01" db="EMBL/GenBank/DDBJ databases">
        <authorList>
            <consortium name="DOE Joint Genome Institute"/>
            <person name="Haridas S."/>
            <person name="Albert R."/>
            <person name="Binder M."/>
            <person name="Bloem J."/>
            <person name="Labutti K."/>
            <person name="Salamov A."/>
            <person name="Andreopoulos B."/>
            <person name="Baker S.E."/>
            <person name="Barry K."/>
            <person name="Bills G."/>
            <person name="Bluhm B.H."/>
            <person name="Cannon C."/>
            <person name="Castanera R."/>
            <person name="Culley D.E."/>
            <person name="Daum C."/>
            <person name="Ezra D."/>
            <person name="Gonzalez J.B."/>
            <person name="Henrissat B."/>
            <person name="Kuo A."/>
            <person name="Liang C."/>
            <person name="Lipzen A."/>
            <person name="Lutzoni F."/>
            <person name="Magnuson J."/>
            <person name="Mondo S."/>
            <person name="Nolan M."/>
            <person name="Ohm R."/>
            <person name="Pangilinan J."/>
            <person name="Park H.-J.H."/>
            <person name="Ramirez L."/>
            <person name="Alfaro M."/>
            <person name="Sun H."/>
            <person name="Tritt A."/>
            <person name="Yoshinaga Y."/>
            <person name="Zwiers L.-H.L."/>
            <person name="Turgeon B.G."/>
            <person name="Goodwin S.B."/>
            <person name="Spatafora J.W."/>
            <person name="Crous P.W."/>
            <person name="Grigoriev I.V."/>
        </authorList>
    </citation>
    <scope>NUCLEOTIDE SEQUENCE [LARGE SCALE GENOMIC DNA]</scope>
    <source>
        <strain evidence="4 5">CBS 611.86</strain>
    </source>
</reference>
<dbReference type="SUPFAM" id="SSF82171">
    <property type="entry name" value="DPP6 N-terminal domain-like"/>
    <property type="match status" value="1"/>
</dbReference>